<feature type="domain" description="Gnk2-homologous" evidence="17">
    <location>
        <begin position="199"/>
        <end position="306"/>
    </location>
</feature>
<evidence type="ECO:0000259" key="17">
    <source>
        <dbReference type="PROSITE" id="PS51473"/>
    </source>
</evidence>
<evidence type="ECO:0000256" key="2">
    <source>
        <dbReference type="ARBA" id="ARBA00022527"/>
    </source>
</evidence>
<dbReference type="Proteomes" id="UP001318860">
    <property type="component" value="Unassembled WGS sequence"/>
</dbReference>
<dbReference type="Gene3D" id="1.10.510.10">
    <property type="entry name" value="Transferase(Phosphotransferase) domain 1"/>
    <property type="match status" value="1"/>
</dbReference>
<keyword evidence="9 14" id="KW-0067">ATP-binding</keyword>
<dbReference type="InterPro" id="IPR008271">
    <property type="entry name" value="Ser/Thr_kinase_AS"/>
</dbReference>
<keyword evidence="4" id="KW-0812">Transmembrane</keyword>
<reference evidence="18 19" key="1">
    <citation type="journal article" date="2021" name="Comput. Struct. Biotechnol. J.">
        <title>De novo genome assembly of the potent medicinal plant Rehmannia glutinosa using nanopore technology.</title>
        <authorList>
            <person name="Ma L."/>
            <person name="Dong C."/>
            <person name="Song C."/>
            <person name="Wang X."/>
            <person name="Zheng X."/>
            <person name="Niu Y."/>
            <person name="Chen S."/>
            <person name="Feng W."/>
        </authorList>
    </citation>
    <scope>NUCLEOTIDE SEQUENCE [LARGE SCALE GENOMIC DNA]</scope>
    <source>
        <strain evidence="18">DH-2019</strain>
    </source>
</reference>
<dbReference type="Pfam" id="PF00069">
    <property type="entry name" value="Pkinase"/>
    <property type="match status" value="1"/>
</dbReference>
<keyword evidence="12" id="KW-0675">Receptor</keyword>
<dbReference type="PROSITE" id="PS00108">
    <property type="entry name" value="PROTEIN_KINASE_ST"/>
    <property type="match status" value="1"/>
</dbReference>
<keyword evidence="6" id="KW-0677">Repeat</keyword>
<evidence type="ECO:0000256" key="7">
    <source>
        <dbReference type="ARBA" id="ARBA00022741"/>
    </source>
</evidence>
<dbReference type="Gene3D" id="3.30.430.20">
    <property type="entry name" value="Gnk2 domain, C-X8-C-X2-C motif"/>
    <property type="match status" value="2"/>
</dbReference>
<evidence type="ECO:0000256" key="13">
    <source>
        <dbReference type="ARBA" id="ARBA00023180"/>
    </source>
</evidence>
<dbReference type="SUPFAM" id="SSF56112">
    <property type="entry name" value="Protein kinase-like (PK-like)"/>
    <property type="match status" value="1"/>
</dbReference>
<dbReference type="InterPro" id="IPR038408">
    <property type="entry name" value="GNK2_sf"/>
</dbReference>
<evidence type="ECO:0000256" key="5">
    <source>
        <dbReference type="ARBA" id="ARBA00022729"/>
    </source>
</evidence>
<evidence type="ECO:0000256" key="4">
    <source>
        <dbReference type="ARBA" id="ARBA00022692"/>
    </source>
</evidence>
<gene>
    <name evidence="18" type="ORF">DH2020_017330</name>
</gene>
<comment type="caution">
    <text evidence="18">The sequence shown here is derived from an EMBL/GenBank/DDBJ whole genome shotgun (WGS) entry which is preliminary data.</text>
</comment>
<evidence type="ECO:0000256" key="8">
    <source>
        <dbReference type="ARBA" id="ARBA00022777"/>
    </source>
</evidence>
<organism evidence="18 19">
    <name type="scientific">Rehmannia glutinosa</name>
    <name type="common">Chinese foxglove</name>
    <dbReference type="NCBI Taxonomy" id="99300"/>
    <lineage>
        <taxon>Eukaryota</taxon>
        <taxon>Viridiplantae</taxon>
        <taxon>Streptophyta</taxon>
        <taxon>Embryophyta</taxon>
        <taxon>Tracheophyta</taxon>
        <taxon>Spermatophyta</taxon>
        <taxon>Magnoliopsida</taxon>
        <taxon>eudicotyledons</taxon>
        <taxon>Gunneridae</taxon>
        <taxon>Pentapetalae</taxon>
        <taxon>asterids</taxon>
        <taxon>lamiids</taxon>
        <taxon>Lamiales</taxon>
        <taxon>Orobanchaceae</taxon>
        <taxon>Rehmannieae</taxon>
        <taxon>Rehmannia</taxon>
    </lineage>
</organism>
<dbReference type="PROSITE" id="PS50011">
    <property type="entry name" value="PROTEIN_KINASE_DOM"/>
    <property type="match status" value="1"/>
</dbReference>
<feature type="domain" description="Protein kinase" evidence="16">
    <location>
        <begin position="346"/>
        <end position="511"/>
    </location>
</feature>
<comment type="subcellular location">
    <subcellularLocation>
        <location evidence="1">Membrane</location>
        <topology evidence="1">Single-pass membrane protein</topology>
    </subcellularLocation>
</comment>
<dbReference type="PANTHER" id="PTHR27002">
    <property type="entry name" value="RECEPTOR-LIKE SERINE/THREONINE-PROTEIN KINASE SD1-8"/>
    <property type="match status" value="1"/>
</dbReference>
<evidence type="ECO:0000259" key="16">
    <source>
        <dbReference type="PROSITE" id="PS50011"/>
    </source>
</evidence>
<keyword evidence="2" id="KW-0723">Serine/threonine-protein kinase</keyword>
<evidence type="ECO:0000256" key="6">
    <source>
        <dbReference type="ARBA" id="ARBA00022737"/>
    </source>
</evidence>
<evidence type="ECO:0000313" key="19">
    <source>
        <dbReference type="Proteomes" id="UP001318860"/>
    </source>
</evidence>
<dbReference type="SMART" id="SM00220">
    <property type="entry name" value="S_TKc"/>
    <property type="match status" value="1"/>
</dbReference>
<dbReference type="Pfam" id="PF01657">
    <property type="entry name" value="Stress-antifung"/>
    <property type="match status" value="2"/>
</dbReference>
<dbReference type="InterPro" id="IPR011009">
    <property type="entry name" value="Kinase-like_dom_sf"/>
</dbReference>
<keyword evidence="11" id="KW-0472">Membrane</keyword>
<dbReference type="InterPro" id="IPR002902">
    <property type="entry name" value="GNK2"/>
</dbReference>
<keyword evidence="8" id="KW-0418">Kinase</keyword>
<proteinExistence type="predicted"/>
<dbReference type="InterPro" id="IPR017441">
    <property type="entry name" value="Protein_kinase_ATP_BS"/>
</dbReference>
<accession>A0ABR0WUT9</accession>
<evidence type="ECO:0000256" key="15">
    <source>
        <dbReference type="SAM" id="MobiDB-lite"/>
    </source>
</evidence>
<dbReference type="InterPro" id="IPR000719">
    <property type="entry name" value="Prot_kinase_dom"/>
</dbReference>
<feature type="region of interest" description="Disordered" evidence="15">
    <location>
        <begin position="197"/>
        <end position="216"/>
    </location>
</feature>
<keyword evidence="5" id="KW-0732">Signal</keyword>
<dbReference type="PROSITE" id="PS51473">
    <property type="entry name" value="GNK2"/>
    <property type="match status" value="2"/>
</dbReference>
<keyword evidence="7 14" id="KW-0547">Nucleotide-binding</keyword>
<evidence type="ECO:0000256" key="11">
    <source>
        <dbReference type="ARBA" id="ARBA00023136"/>
    </source>
</evidence>
<evidence type="ECO:0000256" key="14">
    <source>
        <dbReference type="PROSITE-ProRule" id="PRU10141"/>
    </source>
</evidence>
<dbReference type="CDD" id="cd23509">
    <property type="entry name" value="Gnk2-like"/>
    <property type="match status" value="2"/>
</dbReference>
<evidence type="ECO:0000256" key="3">
    <source>
        <dbReference type="ARBA" id="ARBA00022679"/>
    </source>
</evidence>
<feature type="domain" description="Gnk2-homologous" evidence="17">
    <location>
        <begin position="91"/>
        <end position="193"/>
    </location>
</feature>
<evidence type="ECO:0000256" key="12">
    <source>
        <dbReference type="ARBA" id="ARBA00023170"/>
    </source>
</evidence>
<keyword evidence="3" id="KW-0808">Transferase</keyword>
<dbReference type="PANTHER" id="PTHR27002:SF1104">
    <property type="entry name" value="CYSTEINE-RICH RECEPTOR-LIKE PROTEIN KINASE 27-RELATED"/>
    <property type="match status" value="1"/>
</dbReference>
<feature type="compositionally biased region" description="Polar residues" evidence="15">
    <location>
        <begin position="197"/>
        <end position="212"/>
    </location>
</feature>
<evidence type="ECO:0000313" key="18">
    <source>
        <dbReference type="EMBL" id="KAK6149805.1"/>
    </source>
</evidence>
<protein>
    <recommendedName>
        <fullName evidence="20">Cysteine-rich receptor-like protein kinase</fullName>
    </recommendedName>
</protein>
<evidence type="ECO:0008006" key="20">
    <source>
        <dbReference type="Google" id="ProtNLM"/>
    </source>
</evidence>
<sequence length="511" mass="56629">MVEDLEKLYACLSLVANEDTPISTDSLSHENHDFNMCLVGKILAPASSTMTSVDFNYSEIQCSHCNFWIRLHKMPLGLMNKGFEKRAGDNILEVEVDSSSETYPNNSTYQANLNTLISSLSANIGTTGFYNASIGQNPDEINAIVLCRGDISLAACRECIDATAPELVQRCFNNRAAIFWNETCMVRYSDQPIFGRLQTQPVSPNPSTSRVSNPREHGRELRALLESLRDYAANGGPVQKVAAGNRSRPDIQGIFALEQCTPDISAGDCRECLNQAIDDIPTCCSGIIGAGILRPSCTLRFENYRFFSGSMVQVPQEPLPPADEEISTVESLQYDFGKIRSATNDFADSSKLGQGGFGAVYKGKLSNGQEIAAKRLSRDSGQGNIEFKNEVLLVARLQHRNLVRLLGFSIEGTERLLIYEFVENASLDQFIFDPIKRSYLDWDRRYKIIGGIARGLLYLHEDSRLKIIHRDLKASNILLDGDMNPKIADFGMARLFGQDETQGNTSRIVGT</sequence>
<dbReference type="Gene3D" id="3.30.200.20">
    <property type="entry name" value="Phosphorylase Kinase, domain 1"/>
    <property type="match status" value="1"/>
</dbReference>
<keyword evidence="13" id="KW-0325">Glycoprotein</keyword>
<feature type="binding site" evidence="14">
    <location>
        <position position="374"/>
    </location>
    <ligand>
        <name>ATP</name>
        <dbReference type="ChEBI" id="CHEBI:30616"/>
    </ligand>
</feature>
<evidence type="ECO:0000256" key="1">
    <source>
        <dbReference type="ARBA" id="ARBA00004167"/>
    </source>
</evidence>
<keyword evidence="19" id="KW-1185">Reference proteome</keyword>
<name>A0ABR0WUT9_REHGL</name>
<dbReference type="EMBL" id="JABTTQ020000009">
    <property type="protein sequence ID" value="KAK6149805.1"/>
    <property type="molecule type" value="Genomic_DNA"/>
</dbReference>
<keyword evidence="10" id="KW-1133">Transmembrane helix</keyword>
<evidence type="ECO:0000256" key="9">
    <source>
        <dbReference type="ARBA" id="ARBA00022840"/>
    </source>
</evidence>
<evidence type="ECO:0000256" key="10">
    <source>
        <dbReference type="ARBA" id="ARBA00022989"/>
    </source>
</evidence>
<dbReference type="PROSITE" id="PS00107">
    <property type="entry name" value="PROTEIN_KINASE_ATP"/>
    <property type="match status" value="1"/>
</dbReference>